<dbReference type="Gene3D" id="2.30.42.10">
    <property type="match status" value="2"/>
</dbReference>
<dbReference type="CDD" id="cd06724">
    <property type="entry name" value="PDZ2_Dlg1-2-4-like"/>
    <property type="match status" value="1"/>
</dbReference>
<dbReference type="Pfam" id="PF00595">
    <property type="entry name" value="PDZ"/>
    <property type="match status" value="2"/>
</dbReference>
<feature type="domain" description="PDZ" evidence="2">
    <location>
        <begin position="134"/>
        <end position="221"/>
    </location>
</feature>
<dbReference type="AlphaFoldDB" id="A0A663MGL0"/>
<feature type="region of interest" description="Disordered" evidence="1">
    <location>
        <begin position="1"/>
        <end position="37"/>
    </location>
</feature>
<dbReference type="PANTHER" id="PTHR23119">
    <property type="entry name" value="DISCS LARGE"/>
    <property type="match status" value="1"/>
</dbReference>
<dbReference type="GO" id="GO:0097120">
    <property type="term" value="P:receptor localization to synapse"/>
    <property type="evidence" value="ECO:0007669"/>
    <property type="project" value="TreeGrafter"/>
</dbReference>
<name>A0A663MGL0_ATHCN</name>
<dbReference type="GO" id="GO:0045197">
    <property type="term" value="P:establishment or maintenance of epithelial cell apical/basal polarity"/>
    <property type="evidence" value="ECO:0007669"/>
    <property type="project" value="TreeGrafter"/>
</dbReference>
<evidence type="ECO:0000313" key="4">
    <source>
        <dbReference type="Proteomes" id="UP000472269"/>
    </source>
</evidence>
<dbReference type="FunFam" id="2.30.42.10:FF:000091">
    <property type="entry name" value="disks large homolog 1 isoform X8"/>
    <property type="match status" value="1"/>
</dbReference>
<dbReference type="GO" id="GO:0043113">
    <property type="term" value="P:receptor clustering"/>
    <property type="evidence" value="ECO:0007669"/>
    <property type="project" value="TreeGrafter"/>
</dbReference>
<keyword evidence="4" id="KW-1185">Reference proteome</keyword>
<dbReference type="GO" id="GO:0007268">
    <property type="term" value="P:chemical synaptic transmission"/>
    <property type="evidence" value="ECO:0007669"/>
    <property type="project" value="TreeGrafter"/>
</dbReference>
<accession>A0A663MGL0</accession>
<feature type="domain" description="PDZ" evidence="2">
    <location>
        <begin position="45"/>
        <end position="126"/>
    </location>
</feature>
<feature type="compositionally biased region" description="Polar residues" evidence="1">
    <location>
        <begin position="14"/>
        <end position="24"/>
    </location>
</feature>
<dbReference type="GO" id="GO:0098839">
    <property type="term" value="C:postsynaptic density membrane"/>
    <property type="evidence" value="ECO:0007669"/>
    <property type="project" value="TreeGrafter"/>
</dbReference>
<reference evidence="3" key="1">
    <citation type="submission" date="2025-08" db="UniProtKB">
        <authorList>
            <consortium name="Ensembl"/>
        </authorList>
    </citation>
    <scope>IDENTIFICATION</scope>
</reference>
<evidence type="ECO:0000313" key="3">
    <source>
        <dbReference type="Ensembl" id="ENSACUP00000011520.1"/>
    </source>
</evidence>
<evidence type="ECO:0000256" key="1">
    <source>
        <dbReference type="SAM" id="MobiDB-lite"/>
    </source>
</evidence>
<dbReference type="InterPro" id="IPR001478">
    <property type="entry name" value="PDZ"/>
</dbReference>
<dbReference type="GO" id="GO:0035255">
    <property type="term" value="F:ionotropic glutamate receptor binding"/>
    <property type="evidence" value="ECO:0007669"/>
    <property type="project" value="TreeGrafter"/>
</dbReference>
<dbReference type="InterPro" id="IPR050614">
    <property type="entry name" value="Synaptic_Scaffolding_LAP-MAGUK"/>
</dbReference>
<dbReference type="PANTHER" id="PTHR23119:SF28">
    <property type="entry name" value="DISKS LARGE HOMOLOG 3"/>
    <property type="match status" value="1"/>
</dbReference>
<dbReference type="GO" id="GO:0019901">
    <property type="term" value="F:protein kinase binding"/>
    <property type="evidence" value="ECO:0007669"/>
    <property type="project" value="TreeGrafter"/>
</dbReference>
<dbReference type="GO" id="GO:0098609">
    <property type="term" value="P:cell-cell adhesion"/>
    <property type="evidence" value="ECO:0007669"/>
    <property type="project" value="TreeGrafter"/>
</dbReference>
<dbReference type="SUPFAM" id="SSF50156">
    <property type="entry name" value="PDZ domain-like"/>
    <property type="match status" value="2"/>
</dbReference>
<dbReference type="PROSITE" id="PS50106">
    <property type="entry name" value="PDZ"/>
    <property type="match status" value="2"/>
</dbReference>
<dbReference type="GO" id="GO:0016323">
    <property type="term" value="C:basolateral plasma membrane"/>
    <property type="evidence" value="ECO:0007669"/>
    <property type="project" value="TreeGrafter"/>
</dbReference>
<dbReference type="GO" id="GO:0099072">
    <property type="term" value="P:regulation of postsynaptic membrane neurotransmitter receptor levels"/>
    <property type="evidence" value="ECO:0007669"/>
    <property type="project" value="TreeGrafter"/>
</dbReference>
<proteinExistence type="predicted"/>
<dbReference type="FunFam" id="2.30.42.10:FF:000002">
    <property type="entry name" value="Disks large homolog 4 isoform 2"/>
    <property type="match status" value="1"/>
</dbReference>
<dbReference type="InterPro" id="IPR036034">
    <property type="entry name" value="PDZ_sf"/>
</dbReference>
<dbReference type="Ensembl" id="ENSACUT00000012280.1">
    <property type="protein sequence ID" value="ENSACUP00000011520.1"/>
    <property type="gene ID" value="ENSACUG00000007746.1"/>
</dbReference>
<dbReference type="OMA" id="CCECRIG"/>
<dbReference type="GO" id="GO:0043005">
    <property type="term" value="C:neuron projection"/>
    <property type="evidence" value="ECO:0007669"/>
    <property type="project" value="TreeGrafter"/>
</dbReference>
<organism evidence="3 4">
    <name type="scientific">Athene cunicularia</name>
    <name type="common">Burrowing owl</name>
    <name type="synonym">Speotyto cunicularia</name>
    <dbReference type="NCBI Taxonomy" id="194338"/>
    <lineage>
        <taxon>Eukaryota</taxon>
        <taxon>Metazoa</taxon>
        <taxon>Chordata</taxon>
        <taxon>Craniata</taxon>
        <taxon>Vertebrata</taxon>
        <taxon>Euteleostomi</taxon>
        <taxon>Archelosauria</taxon>
        <taxon>Archosauria</taxon>
        <taxon>Dinosauria</taxon>
        <taxon>Saurischia</taxon>
        <taxon>Theropoda</taxon>
        <taxon>Coelurosauria</taxon>
        <taxon>Aves</taxon>
        <taxon>Neognathae</taxon>
        <taxon>Neoaves</taxon>
        <taxon>Telluraves</taxon>
        <taxon>Strigiformes</taxon>
        <taxon>Strigidae</taxon>
        <taxon>Athene</taxon>
    </lineage>
</organism>
<evidence type="ECO:0000259" key="2">
    <source>
        <dbReference type="PROSITE" id="PS50106"/>
    </source>
</evidence>
<reference evidence="3" key="2">
    <citation type="submission" date="2025-09" db="UniProtKB">
        <authorList>
            <consortium name="Ensembl"/>
        </authorList>
    </citation>
    <scope>IDENTIFICATION</scope>
</reference>
<dbReference type="Proteomes" id="UP000472269">
    <property type="component" value="Unplaced"/>
</dbReference>
<dbReference type="SMART" id="SM00228">
    <property type="entry name" value="PDZ"/>
    <property type="match status" value="2"/>
</dbReference>
<sequence>MGLEIQHGPCILPGQTSAEKSSSDAPGMSRRKRRQNWRPCSILTGNSGLGFSIAGGIDNPHIPDDPGIFITKIIPGGAAAMDGRLGVNDCVLRVNDVDVSEVVHSKAVEALKEAGPVVRLVVRRRQPPPETIMEVNLMKGPKGLGFSIAGGIGNQHIPGDNSIYITKIIEGGAAQKDGRLQIGDRLLAVNNTNLQDVRHEEAVAALKNTSDMVYLKVAKPGNIHLNDMYAPPDYASSTYASSRWCGSRGTAELGGTERAGQRAVLGWSPCLRYGWISAPDVLLLPCSLLSLG</sequence>
<dbReference type="GO" id="GO:0031594">
    <property type="term" value="C:neuromuscular junction"/>
    <property type="evidence" value="ECO:0007669"/>
    <property type="project" value="TreeGrafter"/>
</dbReference>
<protein>
    <recommendedName>
        <fullName evidence="2">PDZ domain-containing protein</fullName>
    </recommendedName>
</protein>